<dbReference type="SUPFAM" id="SSF52540">
    <property type="entry name" value="P-loop containing nucleoside triphosphate hydrolases"/>
    <property type="match status" value="1"/>
</dbReference>
<comment type="caution">
    <text evidence="2">The sequence shown here is derived from an EMBL/GenBank/DDBJ whole genome shotgun (WGS) entry which is preliminary data.</text>
</comment>
<dbReference type="Gene3D" id="3.40.50.300">
    <property type="entry name" value="P-loop containing nucleotide triphosphate hydrolases"/>
    <property type="match status" value="1"/>
</dbReference>
<dbReference type="PANTHER" id="PTHR24220:SF86">
    <property type="entry name" value="ABC TRANSPORTER ABCH.1"/>
    <property type="match status" value="1"/>
</dbReference>
<feature type="domain" description="ABC transporter" evidence="1">
    <location>
        <begin position="5"/>
        <end position="202"/>
    </location>
</feature>
<dbReference type="PANTHER" id="PTHR24220">
    <property type="entry name" value="IMPORT ATP-BINDING PROTEIN"/>
    <property type="match status" value="1"/>
</dbReference>
<organism evidence="2 3">
    <name type="scientific">Candidatus Egerieimonas intestinavium</name>
    <dbReference type="NCBI Taxonomy" id="2840777"/>
    <lineage>
        <taxon>Bacteria</taxon>
        <taxon>Bacillati</taxon>
        <taxon>Bacillota</taxon>
        <taxon>Clostridia</taxon>
        <taxon>Lachnospirales</taxon>
        <taxon>Lachnospiraceae</taxon>
        <taxon>Lachnospiraceae incertae sedis</taxon>
        <taxon>Candidatus Egerieimonas</taxon>
    </lineage>
</organism>
<proteinExistence type="predicted"/>
<evidence type="ECO:0000313" key="2">
    <source>
        <dbReference type="EMBL" id="HIR93650.1"/>
    </source>
</evidence>
<dbReference type="PROSITE" id="PS50893">
    <property type="entry name" value="ABC_TRANSPORTER_2"/>
    <property type="match status" value="1"/>
</dbReference>
<keyword evidence="2" id="KW-0547">Nucleotide-binding</keyword>
<name>A0A9D1EKD8_9FIRM</name>
<sequence length="202" mass="22795">MDILLQADNLTKYYREGDSMLRALDSVTLTARRGDFLTFTRPKGPGAAALFRILAGLERPSSGKIRLCRTEITELSGEQLPAFRRRHMGLLFRECSLLPCLNLLENILLPLSLDNRQPDLPLLKQASRLLRLEDKLHLFPSQVSPVHCQRAALLRAIAAKPSIILAHQPEGCLASEERQPFLELLEIAGREFYQTILITREA</sequence>
<protein>
    <submittedName>
        <fullName evidence="2">ATP-binding cassette domain-containing protein</fullName>
    </submittedName>
</protein>
<dbReference type="Pfam" id="PF00005">
    <property type="entry name" value="ABC_tran"/>
    <property type="match status" value="1"/>
</dbReference>
<dbReference type="GO" id="GO:0005886">
    <property type="term" value="C:plasma membrane"/>
    <property type="evidence" value="ECO:0007669"/>
    <property type="project" value="TreeGrafter"/>
</dbReference>
<dbReference type="InterPro" id="IPR027417">
    <property type="entry name" value="P-loop_NTPase"/>
</dbReference>
<dbReference type="AlphaFoldDB" id="A0A9D1EKD8"/>
<dbReference type="Proteomes" id="UP000886841">
    <property type="component" value="Unassembled WGS sequence"/>
</dbReference>
<evidence type="ECO:0000259" key="1">
    <source>
        <dbReference type="PROSITE" id="PS50893"/>
    </source>
</evidence>
<dbReference type="InterPro" id="IPR015854">
    <property type="entry name" value="ABC_transpr_LolD-like"/>
</dbReference>
<reference evidence="2" key="1">
    <citation type="submission" date="2020-10" db="EMBL/GenBank/DDBJ databases">
        <authorList>
            <person name="Gilroy R."/>
        </authorList>
    </citation>
    <scope>NUCLEOTIDE SEQUENCE</scope>
    <source>
        <strain evidence="2">ChiSxjej1B13-7041</strain>
    </source>
</reference>
<dbReference type="GO" id="GO:0022857">
    <property type="term" value="F:transmembrane transporter activity"/>
    <property type="evidence" value="ECO:0007669"/>
    <property type="project" value="TreeGrafter"/>
</dbReference>
<dbReference type="EMBL" id="DVHU01000084">
    <property type="protein sequence ID" value="HIR93650.1"/>
    <property type="molecule type" value="Genomic_DNA"/>
</dbReference>
<keyword evidence="2" id="KW-0067">ATP-binding</keyword>
<dbReference type="InterPro" id="IPR003439">
    <property type="entry name" value="ABC_transporter-like_ATP-bd"/>
</dbReference>
<accession>A0A9D1EKD8</accession>
<dbReference type="GO" id="GO:0016887">
    <property type="term" value="F:ATP hydrolysis activity"/>
    <property type="evidence" value="ECO:0007669"/>
    <property type="project" value="InterPro"/>
</dbReference>
<evidence type="ECO:0000313" key="3">
    <source>
        <dbReference type="Proteomes" id="UP000886841"/>
    </source>
</evidence>
<gene>
    <name evidence="2" type="ORF">IAB98_09560</name>
</gene>
<reference evidence="2" key="2">
    <citation type="journal article" date="2021" name="PeerJ">
        <title>Extensive microbial diversity within the chicken gut microbiome revealed by metagenomics and culture.</title>
        <authorList>
            <person name="Gilroy R."/>
            <person name="Ravi A."/>
            <person name="Getino M."/>
            <person name="Pursley I."/>
            <person name="Horton D.L."/>
            <person name="Alikhan N.F."/>
            <person name="Baker D."/>
            <person name="Gharbi K."/>
            <person name="Hall N."/>
            <person name="Watson M."/>
            <person name="Adriaenssens E.M."/>
            <person name="Foster-Nyarko E."/>
            <person name="Jarju S."/>
            <person name="Secka A."/>
            <person name="Antonio M."/>
            <person name="Oren A."/>
            <person name="Chaudhuri R.R."/>
            <person name="La Ragione R."/>
            <person name="Hildebrand F."/>
            <person name="Pallen M.J."/>
        </authorList>
    </citation>
    <scope>NUCLEOTIDE SEQUENCE</scope>
    <source>
        <strain evidence="2">ChiSxjej1B13-7041</strain>
    </source>
</reference>
<dbReference type="GO" id="GO:0005524">
    <property type="term" value="F:ATP binding"/>
    <property type="evidence" value="ECO:0007669"/>
    <property type="project" value="UniProtKB-KW"/>
</dbReference>